<dbReference type="InterPro" id="IPR022060">
    <property type="entry name" value="DUF3616"/>
</dbReference>
<dbReference type="EMBL" id="JAEUXJ010000017">
    <property type="protein sequence ID" value="MBL6458696.1"/>
    <property type="molecule type" value="Genomic_DNA"/>
</dbReference>
<reference evidence="2 3" key="1">
    <citation type="submission" date="2021-01" db="EMBL/GenBank/DDBJ databases">
        <title>Belnapia mucosa sp. nov. and Belnapia arida sp. nov., isolated from the Tabernas Desert (Almeria, Spain).</title>
        <authorList>
            <person name="Molina-Menor E."/>
            <person name="Vidal-Verdu A."/>
            <person name="Calonge A."/>
            <person name="Satari L."/>
            <person name="Pereto Magraner J."/>
            <person name="Porcar Miralles M."/>
        </authorList>
    </citation>
    <scope>NUCLEOTIDE SEQUENCE [LARGE SCALE GENOMIC DNA]</scope>
    <source>
        <strain evidence="2 3">T6</strain>
    </source>
</reference>
<dbReference type="RefSeq" id="WP_202828437.1">
    <property type="nucleotide sequence ID" value="NZ_JAEUXJ010000017.1"/>
</dbReference>
<dbReference type="Pfam" id="PF12275">
    <property type="entry name" value="DUF3616"/>
    <property type="match status" value="1"/>
</dbReference>
<evidence type="ECO:0000313" key="3">
    <source>
        <dbReference type="Proteomes" id="UP000606490"/>
    </source>
</evidence>
<gene>
    <name evidence="2" type="ORF">JMJ55_25500</name>
</gene>
<name>A0ABS1VAI4_9PROT</name>
<protein>
    <submittedName>
        <fullName evidence="2">DUF3616 domain-containing protein</fullName>
    </submittedName>
</protein>
<evidence type="ECO:0000259" key="1">
    <source>
        <dbReference type="Pfam" id="PF12275"/>
    </source>
</evidence>
<comment type="caution">
    <text evidence="2">The sequence shown here is derived from an EMBL/GenBank/DDBJ whole genome shotgun (WGS) entry which is preliminary data.</text>
</comment>
<organism evidence="2 3">
    <name type="scientific">Belnapia mucosa</name>
    <dbReference type="NCBI Taxonomy" id="2804532"/>
    <lineage>
        <taxon>Bacteria</taxon>
        <taxon>Pseudomonadati</taxon>
        <taxon>Pseudomonadota</taxon>
        <taxon>Alphaproteobacteria</taxon>
        <taxon>Acetobacterales</taxon>
        <taxon>Roseomonadaceae</taxon>
        <taxon>Belnapia</taxon>
    </lineage>
</organism>
<dbReference type="Proteomes" id="UP000606490">
    <property type="component" value="Unassembled WGS sequence"/>
</dbReference>
<keyword evidence="3" id="KW-1185">Reference proteome</keyword>
<accession>A0ABS1VAI4</accession>
<sequence length="317" mass="33136">MPAEDLSGIACLPYGPDGARECLVVNDENKGAQHARLVGEVLSSGTPVPLLGDELPKDARGIPPTLACPGGSDDFADLDGEGVAVAPGGTPESGTFYVVGSHGCSRAKAKGRLSSFLLARVPFIGGHPGRPELTWRLSAVLQVNPELAPFFTQPLNEDHQGLNVEGIAAVGGDLLFGLRAPSQGGRAFLIRVPVSTLFAPDQPGNLIAETIPLELAEGVGIRDLTALPDGRLLVLAGPAQEQATPYTIWLAELNRASASKPSASLRRLAALRDIEVGQDRAKAEAILFLGEEGGKLRVLLLFDGLANGGPRTYLLPR</sequence>
<feature type="domain" description="DUF3616" evidence="1">
    <location>
        <begin position="136"/>
        <end position="305"/>
    </location>
</feature>
<evidence type="ECO:0000313" key="2">
    <source>
        <dbReference type="EMBL" id="MBL6458696.1"/>
    </source>
</evidence>
<proteinExistence type="predicted"/>